<feature type="transmembrane region" description="Helical" evidence="5">
    <location>
        <begin position="92"/>
        <end position="112"/>
    </location>
</feature>
<feature type="domain" description="SLC26A/SulP transporter" evidence="6">
    <location>
        <begin position="149"/>
        <end position="346"/>
    </location>
</feature>
<feature type="transmembrane region" description="Helical" evidence="5">
    <location>
        <begin position="21"/>
        <end position="41"/>
    </location>
</feature>
<reference evidence="7 8" key="1">
    <citation type="journal article" date="2012" name="BMC Genomics">
        <title>Comparative genomic analysis of the genus Staphylococcus including Staphylococcus aureus and its newly described sister species Staphylococcus simiae.</title>
        <authorList>
            <person name="Suzuki H."/>
            <person name="Lefebure T."/>
            <person name="Pavinski Bitar P."/>
            <person name="Stanhope M.J."/>
        </authorList>
    </citation>
    <scope>NUCLEOTIDE SEQUENCE [LARGE SCALE GENOMIC DNA]</scope>
    <source>
        <strain evidence="7 8">CCM 7213</strain>
    </source>
</reference>
<evidence type="ECO:0000256" key="1">
    <source>
        <dbReference type="ARBA" id="ARBA00004141"/>
    </source>
</evidence>
<dbReference type="EMBL" id="AEUN01000478">
    <property type="protein sequence ID" value="EHJ07369.1"/>
    <property type="molecule type" value="Genomic_DNA"/>
</dbReference>
<dbReference type="RefSeq" id="WP_002464618.1">
    <property type="nucleotide sequence ID" value="NZ_AEUN01000478.1"/>
</dbReference>
<protein>
    <submittedName>
        <fullName evidence="7">Putative sulfate permease</fullName>
    </submittedName>
</protein>
<evidence type="ECO:0000313" key="7">
    <source>
        <dbReference type="EMBL" id="EHJ07369.1"/>
    </source>
</evidence>
<keyword evidence="4 5" id="KW-0472">Membrane</keyword>
<feature type="transmembrane region" description="Helical" evidence="5">
    <location>
        <begin position="353"/>
        <end position="381"/>
    </location>
</feature>
<evidence type="ECO:0000256" key="2">
    <source>
        <dbReference type="ARBA" id="ARBA00022692"/>
    </source>
</evidence>
<keyword evidence="8" id="KW-1185">Reference proteome</keyword>
<dbReference type="AlphaFoldDB" id="G5JKB5"/>
<evidence type="ECO:0000313" key="8">
    <source>
        <dbReference type="Proteomes" id="UP000005413"/>
    </source>
</evidence>
<feature type="transmembrane region" description="Helical" evidence="5">
    <location>
        <begin position="142"/>
        <end position="163"/>
    </location>
</feature>
<feature type="transmembrane region" description="Helical" evidence="5">
    <location>
        <begin position="47"/>
        <end position="63"/>
    </location>
</feature>
<dbReference type="PATRIC" id="fig|911238.3.peg.1679"/>
<dbReference type="OrthoDB" id="2412811at2"/>
<dbReference type="GO" id="GO:0016020">
    <property type="term" value="C:membrane"/>
    <property type="evidence" value="ECO:0007669"/>
    <property type="project" value="UniProtKB-SubCell"/>
</dbReference>
<keyword evidence="2 5" id="KW-0812">Transmembrane</keyword>
<evidence type="ECO:0000256" key="5">
    <source>
        <dbReference type="SAM" id="Phobius"/>
    </source>
</evidence>
<proteinExistence type="predicted"/>
<evidence type="ECO:0000259" key="6">
    <source>
        <dbReference type="Pfam" id="PF00916"/>
    </source>
</evidence>
<accession>G5JKB5</accession>
<gene>
    <name evidence="7" type="ORF">SS7213T_09634</name>
</gene>
<feature type="transmembrane region" description="Helical" evidence="5">
    <location>
        <begin position="170"/>
        <end position="188"/>
    </location>
</feature>
<feature type="transmembrane region" description="Helical" evidence="5">
    <location>
        <begin position="119"/>
        <end position="136"/>
    </location>
</feature>
<name>G5JKB5_9STAP</name>
<feature type="transmembrane region" description="Helical" evidence="5">
    <location>
        <begin position="303"/>
        <end position="333"/>
    </location>
</feature>
<feature type="transmembrane region" description="Helical" evidence="5">
    <location>
        <begin position="260"/>
        <end position="282"/>
    </location>
</feature>
<dbReference type="InterPro" id="IPR052706">
    <property type="entry name" value="Membrane-Transporter-like"/>
</dbReference>
<dbReference type="Proteomes" id="UP000005413">
    <property type="component" value="Unassembled WGS sequence"/>
</dbReference>
<evidence type="ECO:0000256" key="4">
    <source>
        <dbReference type="ARBA" id="ARBA00023136"/>
    </source>
</evidence>
<evidence type="ECO:0000256" key="3">
    <source>
        <dbReference type="ARBA" id="ARBA00022989"/>
    </source>
</evidence>
<dbReference type="PANTHER" id="PTHR43310:SF1">
    <property type="entry name" value="SULFATE TRANSPORTER YBAR-RELATED"/>
    <property type="match status" value="1"/>
</dbReference>
<sequence length="391" mass="42706">MTDKNRPSYLDEWKGQYSQNVLAGILLALALLPVAIAFSFIVHINPAIGLMTCGLMMFMMSFIGHRLAMVSGPSSGISIVAAPLVIQHGISYLFLATLVMGLILIIFGLCHIDKVLTRIPNTVVMGFMNALGLLLLTTQIKYIFGISPATYIVAILACLIIIIASKTIRLIPAPLIAIIIVTFLTWLIHPNIQYVYDLANITMTLPHIHIPYDIVSWSSMKIALVYGATMAVISVIQTNLTTQMMNDLTQQDSNKDREVLSQGIANTVMSLLGGYGSSGLVGQSKFFYRMGATSRVATLSTGIFLLLCVIVLGPIVGHIPMVVLAVVLVSVSLNTFDRRTVSHIKEAPFKRGSLMLITMALILITNNLAIGVIVGTLIYYIGRWIVRLKER</sequence>
<dbReference type="Pfam" id="PF00916">
    <property type="entry name" value="Sulfate_transp"/>
    <property type="match status" value="1"/>
</dbReference>
<dbReference type="PANTHER" id="PTHR43310">
    <property type="entry name" value="SULFATE TRANSPORTER YBAR-RELATED"/>
    <property type="match status" value="1"/>
</dbReference>
<comment type="subcellular location">
    <subcellularLocation>
        <location evidence="1">Membrane</location>
        <topology evidence="1">Multi-pass membrane protein</topology>
    </subcellularLocation>
</comment>
<dbReference type="InterPro" id="IPR011547">
    <property type="entry name" value="SLC26A/SulP_dom"/>
</dbReference>
<keyword evidence="3 5" id="KW-1133">Transmembrane helix</keyword>
<feature type="transmembrane region" description="Helical" evidence="5">
    <location>
        <begin position="222"/>
        <end position="240"/>
    </location>
</feature>
<comment type="caution">
    <text evidence="7">The sequence shown here is derived from an EMBL/GenBank/DDBJ whole genome shotgun (WGS) entry which is preliminary data.</text>
</comment>
<organism evidence="7 8">
    <name type="scientific">Staphylococcus simiae CCM 7213 = CCUG 51256</name>
    <dbReference type="NCBI Taxonomy" id="911238"/>
    <lineage>
        <taxon>Bacteria</taxon>
        <taxon>Bacillati</taxon>
        <taxon>Bacillota</taxon>
        <taxon>Bacilli</taxon>
        <taxon>Bacillales</taxon>
        <taxon>Staphylococcaceae</taxon>
        <taxon>Staphylococcus</taxon>
    </lineage>
</organism>